<keyword evidence="2 8" id="KW-1003">Cell membrane</keyword>
<name>A0A917AW79_9BACI</name>
<protein>
    <recommendedName>
        <fullName evidence="8">Putative manganese efflux pump MntP</fullName>
    </recommendedName>
</protein>
<dbReference type="PANTHER" id="PTHR35529:SF1">
    <property type="entry name" value="MANGANESE EFFLUX PUMP MNTP-RELATED"/>
    <property type="match status" value="1"/>
</dbReference>
<feature type="transmembrane region" description="Helical" evidence="8">
    <location>
        <begin position="165"/>
        <end position="185"/>
    </location>
</feature>
<dbReference type="PANTHER" id="PTHR35529">
    <property type="entry name" value="MANGANESE EFFLUX PUMP MNTP-RELATED"/>
    <property type="match status" value="1"/>
</dbReference>
<gene>
    <name evidence="8 9" type="primary">mntP</name>
    <name evidence="9" type="ORF">GCM10007140_34540</name>
</gene>
<feature type="transmembrane region" description="Helical" evidence="8">
    <location>
        <begin position="41"/>
        <end position="66"/>
    </location>
</feature>
<keyword evidence="5 8" id="KW-0406">Ion transport</keyword>
<dbReference type="Proteomes" id="UP000605259">
    <property type="component" value="Unassembled WGS sequence"/>
</dbReference>
<evidence type="ECO:0000313" key="10">
    <source>
        <dbReference type="Proteomes" id="UP000605259"/>
    </source>
</evidence>
<evidence type="ECO:0000313" key="9">
    <source>
        <dbReference type="EMBL" id="GGE81975.1"/>
    </source>
</evidence>
<dbReference type="GO" id="GO:0005886">
    <property type="term" value="C:plasma membrane"/>
    <property type="evidence" value="ECO:0007669"/>
    <property type="project" value="UniProtKB-SubCell"/>
</dbReference>
<proteinExistence type="inferred from homology"/>
<keyword evidence="7 8" id="KW-0464">Manganese</keyword>
<evidence type="ECO:0000256" key="4">
    <source>
        <dbReference type="ARBA" id="ARBA00022989"/>
    </source>
</evidence>
<dbReference type="AlphaFoldDB" id="A0A917AW79"/>
<feature type="transmembrane region" description="Helical" evidence="8">
    <location>
        <begin position="12"/>
        <end position="34"/>
    </location>
</feature>
<reference evidence="9" key="2">
    <citation type="submission" date="2020-09" db="EMBL/GenBank/DDBJ databases">
        <authorList>
            <person name="Sun Q."/>
            <person name="Zhou Y."/>
        </authorList>
    </citation>
    <scope>NUCLEOTIDE SEQUENCE</scope>
    <source>
        <strain evidence="9">CGMCC 1.12698</strain>
    </source>
</reference>
<evidence type="ECO:0000256" key="2">
    <source>
        <dbReference type="ARBA" id="ARBA00022475"/>
    </source>
</evidence>
<accession>A0A917AW79</accession>
<keyword evidence="3 8" id="KW-0812">Transmembrane</keyword>
<reference evidence="9" key="1">
    <citation type="journal article" date="2014" name="Int. J. Syst. Evol. Microbiol.">
        <title>Complete genome sequence of Corynebacterium casei LMG S-19264T (=DSM 44701T), isolated from a smear-ripened cheese.</title>
        <authorList>
            <consortium name="US DOE Joint Genome Institute (JGI-PGF)"/>
            <person name="Walter F."/>
            <person name="Albersmeier A."/>
            <person name="Kalinowski J."/>
            <person name="Ruckert C."/>
        </authorList>
    </citation>
    <scope>NUCLEOTIDE SEQUENCE</scope>
    <source>
        <strain evidence="9">CGMCC 1.12698</strain>
    </source>
</reference>
<evidence type="ECO:0000256" key="8">
    <source>
        <dbReference type="HAMAP-Rule" id="MF_01521"/>
    </source>
</evidence>
<dbReference type="InterPro" id="IPR003810">
    <property type="entry name" value="Mntp/YtaF"/>
</dbReference>
<feature type="transmembrane region" description="Helical" evidence="8">
    <location>
        <begin position="107"/>
        <end position="128"/>
    </location>
</feature>
<comment type="caution">
    <text evidence="9">The sequence shown here is derived from an EMBL/GenBank/DDBJ whole genome shotgun (WGS) entry which is preliminary data.</text>
</comment>
<keyword evidence="1 8" id="KW-0813">Transport</keyword>
<evidence type="ECO:0000256" key="7">
    <source>
        <dbReference type="ARBA" id="ARBA00023211"/>
    </source>
</evidence>
<evidence type="ECO:0000256" key="3">
    <source>
        <dbReference type="ARBA" id="ARBA00022692"/>
    </source>
</evidence>
<comment type="similarity">
    <text evidence="8">Belongs to the MntP (TC 9.B.29) family.</text>
</comment>
<dbReference type="EMBL" id="BMFK01000005">
    <property type="protein sequence ID" value="GGE81975.1"/>
    <property type="molecule type" value="Genomic_DNA"/>
</dbReference>
<feature type="transmembrane region" description="Helical" evidence="8">
    <location>
        <begin position="72"/>
        <end position="95"/>
    </location>
</feature>
<dbReference type="RefSeq" id="WP_229722280.1">
    <property type="nucleotide sequence ID" value="NZ_BMFK01000005.1"/>
</dbReference>
<keyword evidence="10" id="KW-1185">Reference proteome</keyword>
<dbReference type="HAMAP" id="MF_01521">
    <property type="entry name" value="MntP_pump"/>
    <property type="match status" value="1"/>
</dbReference>
<comment type="function">
    <text evidence="8">Probably functions as a manganese efflux pump.</text>
</comment>
<feature type="transmembrane region" description="Helical" evidence="8">
    <location>
        <begin position="134"/>
        <end position="153"/>
    </location>
</feature>
<keyword evidence="6 8" id="KW-0472">Membrane</keyword>
<sequence>MSDVHLIEEIISLSVMAFALSADAFSVALGMGLVRLRRRQLVMIGVVIGFFHMIMPLSGILIGGYLSDKLGHITMFVGSILLIGLGFHMIFSMFGKEEEKRLVPIGVGLWIFSISVSIDSFSVGLSLGMTGAEIWLAIVLFGTISMLLTWLGLFIGRYVGRLTGVYGELIGGVVLVGFGMKLLFFSQI</sequence>
<dbReference type="GO" id="GO:0005384">
    <property type="term" value="F:manganese ion transmembrane transporter activity"/>
    <property type="evidence" value="ECO:0007669"/>
    <property type="project" value="UniProtKB-UniRule"/>
</dbReference>
<organism evidence="9 10">
    <name type="scientific">Priestia taiwanensis</name>
    <dbReference type="NCBI Taxonomy" id="1347902"/>
    <lineage>
        <taxon>Bacteria</taxon>
        <taxon>Bacillati</taxon>
        <taxon>Bacillota</taxon>
        <taxon>Bacilli</taxon>
        <taxon>Bacillales</taxon>
        <taxon>Bacillaceae</taxon>
        <taxon>Priestia</taxon>
    </lineage>
</organism>
<keyword evidence="4 8" id="KW-1133">Transmembrane helix</keyword>
<dbReference type="Pfam" id="PF02659">
    <property type="entry name" value="Mntp"/>
    <property type="match status" value="1"/>
</dbReference>
<comment type="subcellular location">
    <subcellularLocation>
        <location evidence="8">Cell membrane</location>
        <topology evidence="8">Multi-pass membrane protein</topology>
    </subcellularLocation>
</comment>
<evidence type="ECO:0000256" key="5">
    <source>
        <dbReference type="ARBA" id="ARBA00023065"/>
    </source>
</evidence>
<evidence type="ECO:0000256" key="6">
    <source>
        <dbReference type="ARBA" id="ARBA00023136"/>
    </source>
</evidence>
<dbReference type="InterPro" id="IPR022929">
    <property type="entry name" value="Put_MntP"/>
</dbReference>
<evidence type="ECO:0000256" key="1">
    <source>
        <dbReference type="ARBA" id="ARBA00022448"/>
    </source>
</evidence>